<dbReference type="Pfam" id="PF25455">
    <property type="entry name" value="Beta-barrel_CAF17_C"/>
    <property type="match status" value="1"/>
</dbReference>
<organism evidence="7 8">
    <name type="scientific">Rhizoclosmatium globosum</name>
    <dbReference type="NCBI Taxonomy" id="329046"/>
    <lineage>
        <taxon>Eukaryota</taxon>
        <taxon>Fungi</taxon>
        <taxon>Fungi incertae sedis</taxon>
        <taxon>Chytridiomycota</taxon>
        <taxon>Chytridiomycota incertae sedis</taxon>
        <taxon>Chytridiomycetes</taxon>
        <taxon>Chytridiales</taxon>
        <taxon>Chytriomycetaceae</taxon>
        <taxon>Rhizoclosmatium</taxon>
    </lineage>
</organism>
<name>A0A1Y2C9T7_9FUNG</name>
<protein>
    <submittedName>
        <fullName evidence="7">Aminomethyltransferase folate-binding domain-containing protein</fullName>
    </submittedName>
</protein>
<sequence>MSTLNTANSFARLQRGVVRVAGADAAKFLQGLMTNQIAKIERGGDGLFAAFLTAPGRVIADAFVHPRNASQIAGKEAEFLIDVDARAAEPLLKHLKKYALRAKISLDDVSNEYQVHQAWGPQAAGLWSRFVPRGDGAKSLPVGSVVPRDRAFEIGLKDPRHPDLGVRYLLPASAKASLPSTFAEASELEYKIHRILNGIPEGMDDIFPNVSLPLESNFDLMGGVDFRKGCYLGQELTIRTYHIGVTRKRIVPVQIYREGDDVPTQLSLDTSFSEPLPASTTDIRALTKSDGTLSKREVGKFCSGVHNIGLALVRLEHSGFSPETDLVLSDAKGLRVRAFPPSWFPSPVAEE</sequence>
<dbReference type="InterPro" id="IPR017703">
    <property type="entry name" value="YgfZ/GCV_T_CS"/>
</dbReference>
<dbReference type="PANTHER" id="PTHR22602">
    <property type="entry name" value="TRANSFERASE CAF17, MITOCHONDRIAL-RELATED"/>
    <property type="match status" value="1"/>
</dbReference>
<dbReference type="InterPro" id="IPR006222">
    <property type="entry name" value="GCVT_N"/>
</dbReference>
<keyword evidence="2" id="KW-0809">Transit peptide</keyword>
<keyword evidence="8" id="KW-1185">Reference proteome</keyword>
<comment type="caution">
    <text evidence="7">The sequence shown here is derived from an EMBL/GenBank/DDBJ whole genome shotgun (WGS) entry which is preliminary data.</text>
</comment>
<dbReference type="SUPFAM" id="SSF103025">
    <property type="entry name" value="Folate-binding domain"/>
    <property type="match status" value="1"/>
</dbReference>
<dbReference type="InterPro" id="IPR045179">
    <property type="entry name" value="YgfZ/GcvT"/>
</dbReference>
<comment type="similarity">
    <text evidence="4">Belongs to the GcvT family. CAF17/IBA57 subfamily.</text>
</comment>
<feature type="domain" description="GCVT N-terminal" evidence="5">
    <location>
        <begin position="17"/>
        <end position="132"/>
    </location>
</feature>
<dbReference type="GO" id="GO:0008168">
    <property type="term" value="F:methyltransferase activity"/>
    <property type="evidence" value="ECO:0007669"/>
    <property type="project" value="UniProtKB-KW"/>
</dbReference>
<gene>
    <name evidence="7" type="ORF">BCR33DRAFT_766458</name>
</gene>
<dbReference type="OrthoDB" id="191995at2759"/>
<dbReference type="NCBIfam" id="TIGR03317">
    <property type="entry name" value="ygfZ_signature"/>
    <property type="match status" value="1"/>
</dbReference>
<proteinExistence type="inferred from homology"/>
<evidence type="ECO:0000313" key="8">
    <source>
        <dbReference type="Proteomes" id="UP000193642"/>
    </source>
</evidence>
<evidence type="ECO:0000256" key="4">
    <source>
        <dbReference type="ARBA" id="ARBA00093447"/>
    </source>
</evidence>
<dbReference type="STRING" id="329046.A0A1Y2C9T7"/>
<evidence type="ECO:0000256" key="3">
    <source>
        <dbReference type="ARBA" id="ARBA00023128"/>
    </source>
</evidence>
<evidence type="ECO:0000256" key="1">
    <source>
        <dbReference type="ARBA" id="ARBA00004173"/>
    </source>
</evidence>
<dbReference type="InterPro" id="IPR057460">
    <property type="entry name" value="CAF17_C"/>
</dbReference>
<dbReference type="InterPro" id="IPR027266">
    <property type="entry name" value="TrmE/GcvT-like"/>
</dbReference>
<feature type="domain" description="CAF17 C-terminal" evidence="6">
    <location>
        <begin position="247"/>
        <end position="345"/>
    </location>
</feature>
<dbReference type="PANTHER" id="PTHR22602:SF0">
    <property type="entry name" value="TRANSFERASE CAF17, MITOCHONDRIAL-RELATED"/>
    <property type="match status" value="1"/>
</dbReference>
<dbReference type="EMBL" id="MCGO01000024">
    <property type="protein sequence ID" value="ORY43789.1"/>
    <property type="molecule type" value="Genomic_DNA"/>
</dbReference>
<keyword evidence="3" id="KW-0496">Mitochondrion</keyword>
<dbReference type="AlphaFoldDB" id="A0A1Y2C9T7"/>
<comment type="subcellular location">
    <subcellularLocation>
        <location evidence="1">Mitochondrion</location>
    </subcellularLocation>
</comment>
<keyword evidence="7" id="KW-0489">Methyltransferase</keyword>
<dbReference type="GO" id="GO:0016226">
    <property type="term" value="P:iron-sulfur cluster assembly"/>
    <property type="evidence" value="ECO:0007669"/>
    <property type="project" value="TreeGrafter"/>
</dbReference>
<keyword evidence="7" id="KW-0808">Transferase</keyword>
<dbReference type="Pfam" id="PF01571">
    <property type="entry name" value="GCV_T"/>
    <property type="match status" value="1"/>
</dbReference>
<reference evidence="7 8" key="1">
    <citation type="submission" date="2016-07" db="EMBL/GenBank/DDBJ databases">
        <title>Pervasive Adenine N6-methylation of Active Genes in Fungi.</title>
        <authorList>
            <consortium name="DOE Joint Genome Institute"/>
            <person name="Mondo S.J."/>
            <person name="Dannebaum R.O."/>
            <person name="Kuo R.C."/>
            <person name="Labutti K."/>
            <person name="Haridas S."/>
            <person name="Kuo A."/>
            <person name="Salamov A."/>
            <person name="Ahrendt S.R."/>
            <person name="Lipzen A."/>
            <person name="Sullivan W."/>
            <person name="Andreopoulos W.B."/>
            <person name="Clum A."/>
            <person name="Lindquist E."/>
            <person name="Daum C."/>
            <person name="Ramamoorthy G.K."/>
            <person name="Gryganskyi A."/>
            <person name="Culley D."/>
            <person name="Magnuson J.K."/>
            <person name="James T.Y."/>
            <person name="O'Malley M.A."/>
            <person name="Stajich J.E."/>
            <person name="Spatafora J.W."/>
            <person name="Visel A."/>
            <person name="Grigoriev I.V."/>
        </authorList>
    </citation>
    <scope>NUCLEOTIDE SEQUENCE [LARGE SCALE GENOMIC DNA]</scope>
    <source>
        <strain evidence="7 8">JEL800</strain>
    </source>
</reference>
<dbReference type="GO" id="GO:0032259">
    <property type="term" value="P:methylation"/>
    <property type="evidence" value="ECO:0007669"/>
    <property type="project" value="UniProtKB-KW"/>
</dbReference>
<evidence type="ECO:0000259" key="6">
    <source>
        <dbReference type="Pfam" id="PF25455"/>
    </source>
</evidence>
<accession>A0A1Y2C9T7</accession>
<dbReference type="Gene3D" id="3.30.1360.120">
    <property type="entry name" value="Probable tRNA modification gtpase trme, domain 1"/>
    <property type="match status" value="1"/>
</dbReference>
<evidence type="ECO:0000259" key="5">
    <source>
        <dbReference type="Pfam" id="PF01571"/>
    </source>
</evidence>
<dbReference type="GO" id="GO:0005759">
    <property type="term" value="C:mitochondrial matrix"/>
    <property type="evidence" value="ECO:0007669"/>
    <property type="project" value="TreeGrafter"/>
</dbReference>
<evidence type="ECO:0000256" key="2">
    <source>
        <dbReference type="ARBA" id="ARBA00022946"/>
    </source>
</evidence>
<dbReference type="Proteomes" id="UP000193642">
    <property type="component" value="Unassembled WGS sequence"/>
</dbReference>
<evidence type="ECO:0000313" key="7">
    <source>
        <dbReference type="EMBL" id="ORY43789.1"/>
    </source>
</evidence>